<dbReference type="Pfam" id="PF01636">
    <property type="entry name" value="APH"/>
    <property type="match status" value="1"/>
</dbReference>
<sequence>MSPVGCRPPPRYRSEPRTPPASTPARTTAQARERPPAPTRPPPRPRPPPRLPFRPIRRHPLPCPRRHRRPSMTVPAAVPATTTMTTLTTSMTIPAAMTSTTTDRSDPRRRSGSDGDPAATLAAAAADPVHPLQDAPDVLDAVAESVGMTVASSRRFSIETTARGFAAGYELELDAGDGSRENHTVYLESNPTDRPRDGVLSFRDDESGERIAAWLYPNDPELPALAAAVYPEAARLLLGRLGLNPTALTVTIAAYRPGKRAVVRYVSPEFTVYLKVVRPGAAESLHARHELWRGAGVPAPRSLGWSRDGFIALDSVSGVEAGTVLTALAPSAFLDAVDALTVQISAIESSGPARASLASRLPWYLERLRPLLPGDGADVTAVGDAIERMRVGAPPAPPVTIHGDLHLGQIFVDPADPTHITGVLDIDTAGLGDPADDAAALYAHLVVTALHHDDHGEPRNAAHARALAGLARARWIARAAAPAAPAPAGPGFADHAPADPGFADRARAIAATHLLGHILGLGAHGPTLLRAAADLVDETRQ</sequence>
<feature type="domain" description="Aminoglycoside phosphotransferase" evidence="2">
    <location>
        <begin position="273"/>
        <end position="475"/>
    </location>
</feature>
<reference evidence="3 4" key="1">
    <citation type="submission" date="2019-03" db="EMBL/GenBank/DDBJ databases">
        <title>Genomics of glacier-inhabiting Cryobacterium strains.</title>
        <authorList>
            <person name="Liu Q."/>
            <person name="Xin Y.-H."/>
        </authorList>
    </citation>
    <scope>NUCLEOTIDE SEQUENCE [LARGE SCALE GENOMIC DNA]</scope>
    <source>
        <strain evidence="3 4">Hh14</strain>
    </source>
</reference>
<dbReference type="GO" id="GO:0016740">
    <property type="term" value="F:transferase activity"/>
    <property type="evidence" value="ECO:0007669"/>
    <property type="project" value="UniProtKB-KW"/>
</dbReference>
<feature type="compositionally biased region" description="Basic residues" evidence="1">
    <location>
        <begin position="55"/>
        <end position="70"/>
    </location>
</feature>
<dbReference type="Gene3D" id="3.90.1200.10">
    <property type="match status" value="1"/>
</dbReference>
<evidence type="ECO:0000313" key="4">
    <source>
        <dbReference type="Proteomes" id="UP000297447"/>
    </source>
</evidence>
<feature type="region of interest" description="Disordered" evidence="1">
    <location>
        <begin position="1"/>
        <end position="118"/>
    </location>
</feature>
<evidence type="ECO:0000256" key="1">
    <source>
        <dbReference type="SAM" id="MobiDB-lite"/>
    </source>
</evidence>
<gene>
    <name evidence="3" type="ORF">E3T55_11535</name>
</gene>
<keyword evidence="3" id="KW-0808">Transferase</keyword>
<dbReference type="Proteomes" id="UP000297447">
    <property type="component" value="Unassembled WGS sequence"/>
</dbReference>
<dbReference type="OrthoDB" id="3837844at2"/>
<dbReference type="InterPro" id="IPR011009">
    <property type="entry name" value="Kinase-like_dom_sf"/>
</dbReference>
<accession>A0A4R8ZZH1</accession>
<proteinExistence type="predicted"/>
<evidence type="ECO:0000259" key="2">
    <source>
        <dbReference type="Pfam" id="PF01636"/>
    </source>
</evidence>
<dbReference type="SUPFAM" id="SSF56112">
    <property type="entry name" value="Protein kinase-like (PK-like)"/>
    <property type="match status" value="1"/>
</dbReference>
<protein>
    <submittedName>
        <fullName evidence="3">Aminoglycoside phosphotransferase family protein</fullName>
    </submittedName>
</protein>
<feature type="compositionally biased region" description="Basic and acidic residues" evidence="1">
    <location>
        <begin position="103"/>
        <end position="113"/>
    </location>
</feature>
<feature type="compositionally biased region" description="Pro residues" evidence="1">
    <location>
        <begin position="36"/>
        <end position="52"/>
    </location>
</feature>
<name>A0A4R8ZZH1_9MICO</name>
<organism evidence="3 4">
    <name type="scientific">Cryobacterium frigoriphilum</name>
    <dbReference type="NCBI Taxonomy" id="1259150"/>
    <lineage>
        <taxon>Bacteria</taxon>
        <taxon>Bacillati</taxon>
        <taxon>Actinomycetota</taxon>
        <taxon>Actinomycetes</taxon>
        <taxon>Micrococcales</taxon>
        <taxon>Microbacteriaceae</taxon>
        <taxon>Cryobacterium</taxon>
    </lineage>
</organism>
<feature type="compositionally biased region" description="Low complexity" evidence="1">
    <location>
        <begin position="71"/>
        <end position="102"/>
    </location>
</feature>
<dbReference type="AlphaFoldDB" id="A0A4R8ZZH1"/>
<dbReference type="EMBL" id="SOHE01000050">
    <property type="protein sequence ID" value="TFD49287.1"/>
    <property type="molecule type" value="Genomic_DNA"/>
</dbReference>
<feature type="compositionally biased region" description="Pro residues" evidence="1">
    <location>
        <begin position="1"/>
        <end position="22"/>
    </location>
</feature>
<evidence type="ECO:0000313" key="3">
    <source>
        <dbReference type="EMBL" id="TFD49287.1"/>
    </source>
</evidence>
<dbReference type="InterPro" id="IPR002575">
    <property type="entry name" value="Aminoglycoside_PTrfase"/>
</dbReference>
<comment type="caution">
    <text evidence="3">The sequence shown here is derived from an EMBL/GenBank/DDBJ whole genome shotgun (WGS) entry which is preliminary data.</text>
</comment>
<keyword evidence="4" id="KW-1185">Reference proteome</keyword>